<accession>A0A9P4YV83</accession>
<dbReference type="EMBL" id="JAANYQ010000009">
    <property type="protein sequence ID" value="KAF4122308.1"/>
    <property type="molecule type" value="Genomic_DNA"/>
</dbReference>
<sequence>MSAGPRPVTHTRPIRSTLLPRKDIQVIKDPLVKANTPFLEIILLIYLQSMNLKPGVIVDQALLSIRRVQVTQSCPRLIPGGEGGATDQGSLSEGGIDSGPPPAQESVDPPPAKEELSVNDESRNETSLRPTPTAKGEGLMLEPTPPVSVSDEGEELELILPSEDASGSKASSVKDTRLNDDESDLSKDAGSEDDEPAPAKNGCGRKSYSVKEAVLVDDKIEPSPALPEHADAKNGEASLIKTESDRKPTFVKDQGSIDDELASANYDDASSVKVHLITRDAGKSKPPSVEEENAADQEPIPSSTDYGISPSDESDLNPRSSLLFSPTKADGPLPNPRATRAQDTICRVFRRSDADNMYERYRHHLQSWEIPDELRCEVVRRFPEPIIHVMDPIDRLRVGLLARAHGISPVSRLCGAANSENVDETSAKIEKKINTKAHVVESPCPLLDIAEDMLVIANREDDQERKCVLSALANAIGLCHEKYHSSQTVL</sequence>
<keyword evidence="3" id="KW-1185">Reference proteome</keyword>
<gene>
    <name evidence="2" type="ORF">GMORB2_7300</name>
</gene>
<name>A0A9P4YV83_9HYPO</name>
<evidence type="ECO:0000313" key="3">
    <source>
        <dbReference type="Proteomes" id="UP000749293"/>
    </source>
</evidence>
<reference evidence="2" key="1">
    <citation type="submission" date="2020-03" db="EMBL/GenBank/DDBJ databases">
        <title>Site-based positive gene gene selection in Geosmithia morbida across the United States reveals a broad range of putative effectors and factors for local host and environmental adapation.</title>
        <authorList>
            <person name="Onufrak A."/>
            <person name="Murdoch R.W."/>
            <person name="Gazis R."/>
            <person name="Huff M."/>
            <person name="Staton M."/>
            <person name="Klingeman W."/>
            <person name="Hadziabdic D."/>
        </authorList>
    </citation>
    <scope>NUCLEOTIDE SEQUENCE</scope>
    <source>
        <strain evidence="2">1262</strain>
    </source>
</reference>
<proteinExistence type="predicted"/>
<organism evidence="2 3">
    <name type="scientific">Geosmithia morbida</name>
    <dbReference type="NCBI Taxonomy" id="1094350"/>
    <lineage>
        <taxon>Eukaryota</taxon>
        <taxon>Fungi</taxon>
        <taxon>Dikarya</taxon>
        <taxon>Ascomycota</taxon>
        <taxon>Pezizomycotina</taxon>
        <taxon>Sordariomycetes</taxon>
        <taxon>Hypocreomycetidae</taxon>
        <taxon>Hypocreales</taxon>
        <taxon>Bionectriaceae</taxon>
        <taxon>Geosmithia</taxon>
    </lineage>
</organism>
<protein>
    <submittedName>
        <fullName evidence="2">Uncharacterized protein</fullName>
    </submittedName>
</protein>
<dbReference type="AlphaFoldDB" id="A0A9P4YV83"/>
<feature type="region of interest" description="Disordered" evidence="1">
    <location>
        <begin position="279"/>
        <end position="341"/>
    </location>
</feature>
<evidence type="ECO:0000256" key="1">
    <source>
        <dbReference type="SAM" id="MobiDB-lite"/>
    </source>
</evidence>
<comment type="caution">
    <text evidence="2">The sequence shown here is derived from an EMBL/GenBank/DDBJ whole genome shotgun (WGS) entry which is preliminary data.</text>
</comment>
<evidence type="ECO:0000313" key="2">
    <source>
        <dbReference type="EMBL" id="KAF4122308.1"/>
    </source>
</evidence>
<feature type="region of interest" description="Disordered" evidence="1">
    <location>
        <begin position="75"/>
        <end position="254"/>
    </location>
</feature>
<dbReference type="GeneID" id="55973523"/>
<dbReference type="RefSeq" id="XP_035320960.1">
    <property type="nucleotide sequence ID" value="XM_035469265.1"/>
</dbReference>
<feature type="compositionally biased region" description="Basic and acidic residues" evidence="1">
    <location>
        <begin position="111"/>
        <end position="126"/>
    </location>
</feature>
<dbReference type="Proteomes" id="UP000749293">
    <property type="component" value="Unassembled WGS sequence"/>
</dbReference>
<feature type="compositionally biased region" description="Basic and acidic residues" evidence="1">
    <location>
        <begin position="172"/>
        <end position="190"/>
    </location>
</feature>